<keyword evidence="3" id="KW-1185">Reference proteome</keyword>
<sequence length="213" mass="24572">MTQQTLTPAQIIREERTALVQTLRQAQPTDPTLCEGWQCRHLLAHLVLRETEFLTAAGIVVPFLSERTTKVTNYRAESLIEREAYDRALDRFENLDGYLKMRKLATKVDRKLNLIEYFVHIEDVRRARPEWKARVLNHETQQAIWEDVRSRAKMMAAKNFPHGLIVEAPGFVDGYFTVIEPKENIPATILTGEPGELALYLFGREDHAKVELS</sequence>
<dbReference type="Gene3D" id="1.20.120.450">
    <property type="entry name" value="dinb family like domain"/>
    <property type="match status" value="1"/>
</dbReference>
<dbReference type="InterPro" id="IPR017517">
    <property type="entry name" value="Maleyloyr_isom"/>
</dbReference>
<dbReference type="NCBIfam" id="TIGR03083">
    <property type="entry name" value="maleylpyruvate isomerase family mycothiol-dependent enzyme"/>
    <property type="match status" value="1"/>
</dbReference>
<dbReference type="Pfam" id="PF11716">
    <property type="entry name" value="MDMPI_N"/>
    <property type="match status" value="1"/>
</dbReference>
<dbReference type="InterPro" id="IPR034660">
    <property type="entry name" value="DinB/YfiT-like"/>
</dbReference>
<organism evidence="2 3">
    <name type="scientific">Rothia amarae</name>
    <dbReference type="NCBI Taxonomy" id="169480"/>
    <lineage>
        <taxon>Bacteria</taxon>
        <taxon>Bacillati</taxon>
        <taxon>Actinomycetota</taxon>
        <taxon>Actinomycetes</taxon>
        <taxon>Micrococcales</taxon>
        <taxon>Micrococcaceae</taxon>
        <taxon>Rothia</taxon>
    </lineage>
</organism>
<dbReference type="InterPro" id="IPR017519">
    <property type="entry name" value="CHP03085"/>
</dbReference>
<name>A0A7H2BHH5_9MICC</name>
<dbReference type="Proteomes" id="UP000516421">
    <property type="component" value="Chromosome"/>
</dbReference>
<accession>A0A7H2BHH5</accession>
<dbReference type="AlphaFoldDB" id="A0A7H2BHH5"/>
<dbReference type="RefSeq" id="WP_151146668.1">
    <property type="nucleotide sequence ID" value="NZ_CP061538.1"/>
</dbReference>
<dbReference type="GO" id="GO:0046872">
    <property type="term" value="F:metal ion binding"/>
    <property type="evidence" value="ECO:0007669"/>
    <property type="project" value="InterPro"/>
</dbReference>
<dbReference type="NCBIfam" id="TIGR03085">
    <property type="entry name" value="TIGR03085 family metal-binding protein"/>
    <property type="match status" value="1"/>
</dbReference>
<proteinExistence type="predicted"/>
<dbReference type="SUPFAM" id="SSF109854">
    <property type="entry name" value="DinB/YfiT-like putative metalloenzymes"/>
    <property type="match status" value="1"/>
</dbReference>
<evidence type="ECO:0000313" key="3">
    <source>
        <dbReference type="Proteomes" id="UP000516421"/>
    </source>
</evidence>
<dbReference type="InterPro" id="IPR024344">
    <property type="entry name" value="MDMPI_metal-binding"/>
</dbReference>
<dbReference type="KEGG" id="rama:IDM48_06750"/>
<dbReference type="EMBL" id="CP061538">
    <property type="protein sequence ID" value="QNV39121.1"/>
    <property type="molecule type" value="Genomic_DNA"/>
</dbReference>
<gene>
    <name evidence="2" type="ORF">IDM48_06750</name>
</gene>
<feature type="domain" description="Mycothiol-dependent maleylpyruvate isomerase metal-binding" evidence="1">
    <location>
        <begin position="13"/>
        <end position="57"/>
    </location>
</feature>
<protein>
    <submittedName>
        <fullName evidence="2">TIGR03085 family protein</fullName>
    </submittedName>
</protein>
<evidence type="ECO:0000313" key="2">
    <source>
        <dbReference type="EMBL" id="QNV39121.1"/>
    </source>
</evidence>
<evidence type="ECO:0000259" key="1">
    <source>
        <dbReference type="Pfam" id="PF11716"/>
    </source>
</evidence>
<reference evidence="2 3" key="1">
    <citation type="submission" date="2020-09" db="EMBL/GenBank/DDBJ databases">
        <title>Investigation of environmental microbe.</title>
        <authorList>
            <person name="Ou Y."/>
            <person name="Kang Q."/>
        </authorList>
    </citation>
    <scope>NUCLEOTIDE SEQUENCE [LARGE SCALE GENOMIC DNA]</scope>
    <source>
        <strain evidence="2 3">KJZ-9</strain>
    </source>
</reference>